<dbReference type="InterPro" id="IPR020616">
    <property type="entry name" value="Thiolase_N"/>
</dbReference>
<dbReference type="OrthoDB" id="21595at2759"/>
<protein>
    <submittedName>
        <fullName evidence="2">Non-specific lipid-transfer protein</fullName>
    </submittedName>
</protein>
<dbReference type="AlphaFoldDB" id="A0A2B4SQR2"/>
<dbReference type="InterPro" id="IPR001878">
    <property type="entry name" value="Znf_CCHC"/>
</dbReference>
<evidence type="ECO:0000313" key="2">
    <source>
        <dbReference type="EMBL" id="PFX30735.1"/>
    </source>
</evidence>
<evidence type="ECO:0000259" key="1">
    <source>
        <dbReference type="SMART" id="SM00343"/>
    </source>
</evidence>
<dbReference type="Pfam" id="PF00108">
    <property type="entry name" value="Thiolase_N"/>
    <property type="match status" value="1"/>
</dbReference>
<dbReference type="Proteomes" id="UP000225706">
    <property type="component" value="Unassembled WGS sequence"/>
</dbReference>
<dbReference type="SUPFAM" id="SSF56672">
    <property type="entry name" value="DNA/RNA polymerases"/>
    <property type="match status" value="1"/>
</dbReference>
<gene>
    <name evidence="2" type="primary">SCP2</name>
    <name evidence="2" type="ORF">AWC38_SpisGene4488</name>
</gene>
<dbReference type="Pfam" id="PF13650">
    <property type="entry name" value="Asp_protease_2"/>
    <property type="match status" value="1"/>
</dbReference>
<dbReference type="Gene3D" id="2.40.70.10">
    <property type="entry name" value="Acid Proteases"/>
    <property type="match status" value="1"/>
</dbReference>
<dbReference type="EMBL" id="LSMT01000046">
    <property type="protein sequence ID" value="PFX30735.1"/>
    <property type="molecule type" value="Genomic_DNA"/>
</dbReference>
<dbReference type="InterPro" id="IPR036875">
    <property type="entry name" value="Znf_CCHC_sf"/>
</dbReference>
<dbReference type="SMART" id="SM00343">
    <property type="entry name" value="ZnF_C2HC"/>
    <property type="match status" value="2"/>
</dbReference>
<dbReference type="Gene3D" id="3.10.10.10">
    <property type="entry name" value="HIV Type 1 Reverse Transcriptase, subunit A, domain 1"/>
    <property type="match status" value="1"/>
</dbReference>
<dbReference type="CDD" id="cd00829">
    <property type="entry name" value="SCP-x_thiolase"/>
    <property type="match status" value="1"/>
</dbReference>
<dbReference type="SUPFAM" id="SSF53901">
    <property type="entry name" value="Thiolase-like"/>
    <property type="match status" value="3"/>
</dbReference>
<dbReference type="GO" id="GO:0003676">
    <property type="term" value="F:nucleic acid binding"/>
    <property type="evidence" value="ECO:0007669"/>
    <property type="project" value="InterPro"/>
</dbReference>
<sequence length="745" mass="81000">MAGTRRAKEQVFVVGVGMTKFEKPFTKKWDYPDMAREAGTAALNDAGISYQDVEAVVASYCYGEPTSGQRAVYELGLTGVPVFNTNNNCSSASSGLMLARLLVLSGQYRCVLALGFEKMERGLSERYKDRVSPVKRHMDHMVNIGAAPGLVNPQLNSMTSDVIKLFAYAAREHSQKYGSTFEQCARIAYKNHKHSIHNPNACLRKELPLSSITHSKLICKPITYAMSAPTADGSAAAIVCSREFMESNEMQNKAVEILAQQMVTDLPSSFDKSFMDLAGVAMATKAAIDCYRSSDLTPHDVDVLEVHDCFSCNELFMYEAMGLCPGGRGGDLIDSTEWIVNKNAVPPTATEDQEQIDSGTLAAVGSDAPTCFFCGNINHPRSRCPAREAVCSKCQKKDHFAKVCRGKKMSKNKVSDVAWSPTLDTVGASESLSKSLGTVTVEGLEVKALFDSGSTESFIHPRLVEKVTLTIHPSSGTVSMATSVSSTVSIPSTCTANLTYQEREYAGYRLSVLPGLCADLIVGLDFQSQHSSVTFHYGGSEPALAICGFSTLNIDPPEPFANLAANCHPIASKSRRYSQEDSAFIDEEVKRLLKEGIIEPSLPPWRAQVVVTKDGNHKKRLDYSQTINRFTLLDAFPLPTISDMVNKIAQYRVFSTIVCGEVCRIGGRWVVNPSGGLESKGHPIGATGLAQCAELNWQLRGEAGKRQVDGATVALQHNFGIGGAAVVTMYKKFKPQAREQLHAKL</sequence>
<dbReference type="CDD" id="cd00303">
    <property type="entry name" value="retropepsin_like"/>
    <property type="match status" value="1"/>
</dbReference>
<reference evidence="3" key="1">
    <citation type="journal article" date="2017" name="bioRxiv">
        <title>Comparative analysis of the genomes of Stylophora pistillata and Acropora digitifera provides evidence for extensive differences between species of corals.</title>
        <authorList>
            <person name="Voolstra C.R."/>
            <person name="Li Y."/>
            <person name="Liew Y.J."/>
            <person name="Baumgarten S."/>
            <person name="Zoccola D."/>
            <person name="Flot J.-F."/>
            <person name="Tambutte S."/>
            <person name="Allemand D."/>
            <person name="Aranda M."/>
        </authorList>
    </citation>
    <scope>NUCLEOTIDE SEQUENCE [LARGE SCALE GENOMIC DNA]</scope>
</reference>
<dbReference type="Pfam" id="PF22691">
    <property type="entry name" value="Thiolase_C_1"/>
    <property type="match status" value="2"/>
</dbReference>
<dbReference type="GO" id="GO:0008270">
    <property type="term" value="F:zinc ion binding"/>
    <property type="evidence" value="ECO:0007669"/>
    <property type="project" value="InterPro"/>
</dbReference>
<dbReference type="STRING" id="50429.A0A2B4SQR2"/>
<dbReference type="InterPro" id="IPR021109">
    <property type="entry name" value="Peptidase_aspartic_dom_sf"/>
</dbReference>
<dbReference type="GO" id="GO:0016747">
    <property type="term" value="F:acyltransferase activity, transferring groups other than amino-acyl groups"/>
    <property type="evidence" value="ECO:0007669"/>
    <property type="project" value="InterPro"/>
</dbReference>
<dbReference type="InterPro" id="IPR016039">
    <property type="entry name" value="Thiolase-like"/>
</dbReference>
<name>A0A2B4SQR2_STYPI</name>
<accession>A0A2B4SQR2</accession>
<dbReference type="SUPFAM" id="SSF57756">
    <property type="entry name" value="Retrovirus zinc finger-like domains"/>
    <property type="match status" value="1"/>
</dbReference>
<feature type="domain" description="CCHC-type" evidence="1">
    <location>
        <begin position="370"/>
        <end position="386"/>
    </location>
</feature>
<feature type="domain" description="CCHC-type" evidence="1">
    <location>
        <begin position="390"/>
        <end position="406"/>
    </location>
</feature>
<organism evidence="2 3">
    <name type="scientific">Stylophora pistillata</name>
    <name type="common">Smooth cauliflower coral</name>
    <dbReference type="NCBI Taxonomy" id="50429"/>
    <lineage>
        <taxon>Eukaryota</taxon>
        <taxon>Metazoa</taxon>
        <taxon>Cnidaria</taxon>
        <taxon>Anthozoa</taxon>
        <taxon>Hexacorallia</taxon>
        <taxon>Scleractinia</taxon>
        <taxon>Astrocoeniina</taxon>
        <taxon>Pocilloporidae</taxon>
        <taxon>Stylophora</taxon>
    </lineage>
</organism>
<evidence type="ECO:0000313" key="3">
    <source>
        <dbReference type="Proteomes" id="UP000225706"/>
    </source>
</evidence>
<dbReference type="InterPro" id="IPR055140">
    <property type="entry name" value="Thiolase_C_2"/>
</dbReference>
<dbReference type="PANTHER" id="PTHR42870">
    <property type="entry name" value="ACETYL-COA C-ACETYLTRANSFERASE"/>
    <property type="match status" value="1"/>
</dbReference>
<dbReference type="SUPFAM" id="SSF50630">
    <property type="entry name" value="Acid proteases"/>
    <property type="match status" value="1"/>
</dbReference>
<keyword evidence="3" id="KW-1185">Reference proteome</keyword>
<dbReference type="Gene3D" id="4.10.60.10">
    <property type="entry name" value="Zinc finger, CCHC-type"/>
    <property type="match status" value="1"/>
</dbReference>
<dbReference type="Gene3D" id="3.40.47.10">
    <property type="match status" value="2"/>
</dbReference>
<dbReference type="PANTHER" id="PTHR42870:SF1">
    <property type="entry name" value="NON-SPECIFIC LIPID-TRANSFER PROTEIN-LIKE 2"/>
    <property type="match status" value="1"/>
</dbReference>
<dbReference type="InterPro" id="IPR043502">
    <property type="entry name" value="DNA/RNA_pol_sf"/>
</dbReference>
<comment type="caution">
    <text evidence="2">The sequence shown here is derived from an EMBL/GenBank/DDBJ whole genome shotgun (WGS) entry which is preliminary data.</text>
</comment>
<proteinExistence type="predicted"/>